<sequence length="503" mass="53520">MPQATLMRRPIAPAVRLLAASLGLVAAALPVLPASAAEVTIRQDLFDRAVKMKRLFPPRTLDGTEGIKVEDPESFTSLAAFPSGLADGGNPAVLRIEGEIVKGDAERVKQALEEGTNRPLVISFDSPGGVFAEAFRIAEVLRYDIESQDPRIAGLMVFAGDECLSACAIAFAASVDTAHPDTDTRFVENGGKLGFHMPYIPEGTDTTGTGARQMLGLGYDVAGEMVSLLQQSANPPELLLRMLKHRTASSFYVLSGDLETWRMSFSPVAAPEAVSEIGLAGLDTIAVGHLCNLVLKAGPVQMSAAQDEFCDFQLGATYSPDESGGKLLSDLLKGGTRSLNATCGWFTCQVRTDEEGRVGVSVWRGSEGCKEMEDPFPSDMCPMPAAGVDTVSNFLLAEAYSCRDGAVLPDTFTADSPARIKRDVYLRDAPGRSGQVVTTLLSGNEVEVTACRTTSDDQGVWYQVGRAGQQGWVSARFVGGHAERFGTRAGRFAITPANQGVAE</sequence>
<name>A0A4Y8RD00_9HYPH</name>
<dbReference type="Proteomes" id="UP000298179">
    <property type="component" value="Unassembled WGS sequence"/>
</dbReference>
<accession>A0A4Y8RD00</accession>
<gene>
    <name evidence="3" type="ORF">E3C22_19800</name>
</gene>
<dbReference type="Gene3D" id="2.30.30.40">
    <property type="entry name" value="SH3 Domains"/>
    <property type="match status" value="1"/>
</dbReference>
<dbReference type="Gene3D" id="3.90.226.10">
    <property type="entry name" value="2-enoyl-CoA Hydratase, Chain A, domain 1"/>
    <property type="match status" value="1"/>
</dbReference>
<evidence type="ECO:0000259" key="2">
    <source>
        <dbReference type="Pfam" id="PF08239"/>
    </source>
</evidence>
<feature type="chain" id="PRO_5021458535" description="SH3b domain-containing protein" evidence="1">
    <location>
        <begin position="37"/>
        <end position="503"/>
    </location>
</feature>
<feature type="domain" description="SH3b" evidence="2">
    <location>
        <begin position="424"/>
        <end position="478"/>
    </location>
</feature>
<evidence type="ECO:0000256" key="1">
    <source>
        <dbReference type="SAM" id="SignalP"/>
    </source>
</evidence>
<dbReference type="InterPro" id="IPR003646">
    <property type="entry name" value="SH3-like_bac-type"/>
</dbReference>
<dbReference type="EMBL" id="SOZD01000006">
    <property type="protein sequence ID" value="TFF19905.1"/>
    <property type="molecule type" value="Genomic_DNA"/>
</dbReference>
<dbReference type="Pfam" id="PF08239">
    <property type="entry name" value="SH3_3"/>
    <property type="match status" value="1"/>
</dbReference>
<evidence type="ECO:0000313" key="3">
    <source>
        <dbReference type="EMBL" id="TFF19905.1"/>
    </source>
</evidence>
<dbReference type="RefSeq" id="WP_134763586.1">
    <property type="nucleotide sequence ID" value="NZ_SOZD01000006.1"/>
</dbReference>
<dbReference type="SUPFAM" id="SSF52096">
    <property type="entry name" value="ClpP/crotonase"/>
    <property type="match status" value="1"/>
</dbReference>
<keyword evidence="4" id="KW-1185">Reference proteome</keyword>
<comment type="caution">
    <text evidence="3">The sequence shown here is derived from an EMBL/GenBank/DDBJ whole genome shotgun (WGS) entry which is preliminary data.</text>
</comment>
<reference evidence="3 4" key="1">
    <citation type="submission" date="2019-03" db="EMBL/GenBank/DDBJ databases">
        <title>Jiella endophytica sp. nov., a novel endophytic bacterium isolated from root of Ficus microcarpa Linn. f.</title>
        <authorList>
            <person name="Tuo L."/>
        </authorList>
    </citation>
    <scope>NUCLEOTIDE SEQUENCE [LARGE SCALE GENOMIC DNA]</scope>
    <source>
        <strain evidence="3 4">CBS5Q-3</strain>
    </source>
</reference>
<dbReference type="OrthoDB" id="1522627at2"/>
<organism evidence="3 4">
    <name type="scientific">Jiella endophytica</name>
    <dbReference type="NCBI Taxonomy" id="2558362"/>
    <lineage>
        <taxon>Bacteria</taxon>
        <taxon>Pseudomonadati</taxon>
        <taxon>Pseudomonadota</taxon>
        <taxon>Alphaproteobacteria</taxon>
        <taxon>Hyphomicrobiales</taxon>
        <taxon>Aurantimonadaceae</taxon>
        <taxon>Jiella</taxon>
    </lineage>
</organism>
<feature type="signal peptide" evidence="1">
    <location>
        <begin position="1"/>
        <end position="36"/>
    </location>
</feature>
<dbReference type="InterPro" id="IPR029045">
    <property type="entry name" value="ClpP/crotonase-like_dom_sf"/>
</dbReference>
<dbReference type="AlphaFoldDB" id="A0A4Y8RD00"/>
<proteinExistence type="predicted"/>
<protein>
    <recommendedName>
        <fullName evidence="2">SH3b domain-containing protein</fullName>
    </recommendedName>
</protein>
<evidence type="ECO:0000313" key="4">
    <source>
        <dbReference type="Proteomes" id="UP000298179"/>
    </source>
</evidence>
<keyword evidence="1" id="KW-0732">Signal</keyword>